<organism evidence="2 3">
    <name type="scientific">Stylonychia lemnae</name>
    <name type="common">Ciliate</name>
    <dbReference type="NCBI Taxonomy" id="5949"/>
    <lineage>
        <taxon>Eukaryota</taxon>
        <taxon>Sar</taxon>
        <taxon>Alveolata</taxon>
        <taxon>Ciliophora</taxon>
        <taxon>Intramacronucleata</taxon>
        <taxon>Spirotrichea</taxon>
        <taxon>Stichotrichia</taxon>
        <taxon>Sporadotrichida</taxon>
        <taxon>Oxytrichidae</taxon>
        <taxon>Stylonychinae</taxon>
        <taxon>Stylonychia</taxon>
    </lineage>
</organism>
<sequence>MGCCSTKEDPNLYKQSNANMINNPDYCCAYVKKDKIKSLLMRQSKTQDDSQLISKLMTQINSEIDLGLLLTQIKEVQQQQNQQNNLKSMEDSNKNEEFDYIMERRKSISQKQKHLLTQSSSSSKRNKKLSLRSIHDETTHTINHTTFPNDEQIEPIEKIDEGIQTDNVEIRDPDDNIIKIQIQPIIQASTGEQAFIVMRDLEEDTSLLREQVNSQSSVTIIPSSNEGKKLPEIMISPLIDMDNQLQIAQNQQHQHMQQRKFESFNFTNQKLVDAGQVVQPLQHNSRTELMQYMSMRNQHKYQQQQYQNNMQRMNPMFNGNANPDNRNNNANSSGSSNQYQQQFDKIKSLRRSVHVGANNYYNNSDARGVINDNMLHTQRYQSNKHQYFQLNGNEQIITTLGSTGGIGPKIAGDTYHHYLDYSTGQQPINMRQKSLNGPISRHHTQSSPLTNFQVENITTSTVASLLPHNQNYQQIFERSIRSSSLESSKNFQNKI</sequence>
<evidence type="ECO:0000256" key="1">
    <source>
        <dbReference type="SAM" id="MobiDB-lite"/>
    </source>
</evidence>
<dbReference type="Proteomes" id="UP000039865">
    <property type="component" value="Unassembled WGS sequence"/>
</dbReference>
<dbReference type="InParanoid" id="A0A078A1A1"/>
<proteinExistence type="predicted"/>
<dbReference type="AlphaFoldDB" id="A0A078A1A1"/>
<gene>
    <name evidence="2" type="primary">Contig9078.g9710</name>
    <name evidence="2" type="ORF">STYLEM_5027</name>
</gene>
<dbReference type="EMBL" id="CCKQ01004881">
    <property type="protein sequence ID" value="CDW76031.1"/>
    <property type="molecule type" value="Genomic_DNA"/>
</dbReference>
<reference evidence="2 3" key="1">
    <citation type="submission" date="2014-06" db="EMBL/GenBank/DDBJ databases">
        <authorList>
            <person name="Swart Estienne"/>
        </authorList>
    </citation>
    <scope>NUCLEOTIDE SEQUENCE [LARGE SCALE GENOMIC DNA]</scope>
    <source>
        <strain evidence="2 3">130c</strain>
    </source>
</reference>
<evidence type="ECO:0000313" key="2">
    <source>
        <dbReference type="EMBL" id="CDW76031.1"/>
    </source>
</evidence>
<feature type="region of interest" description="Disordered" evidence="1">
    <location>
        <begin position="313"/>
        <end position="343"/>
    </location>
</feature>
<accession>A0A078A1A1</accession>
<evidence type="ECO:0000313" key="3">
    <source>
        <dbReference type="Proteomes" id="UP000039865"/>
    </source>
</evidence>
<feature type="compositionally biased region" description="Low complexity" evidence="1">
    <location>
        <begin position="313"/>
        <end position="337"/>
    </location>
</feature>
<feature type="region of interest" description="Disordered" evidence="1">
    <location>
        <begin position="109"/>
        <end position="146"/>
    </location>
</feature>
<name>A0A078A1A1_STYLE</name>
<protein>
    <submittedName>
        <fullName evidence="2">Uncharacterized protein</fullName>
    </submittedName>
</protein>
<keyword evidence="3" id="KW-1185">Reference proteome</keyword>